<gene>
    <name evidence="1" type="ORF">H103_03138</name>
</gene>
<protein>
    <recommendedName>
        <fullName evidence="2">TOM core complex subunit Tom6</fullName>
    </recommendedName>
</protein>
<reference evidence="1" key="1">
    <citation type="submission" date="2014-02" db="EMBL/GenBank/DDBJ databases">
        <title>The Genome Sequence of Trichophyton rubrum (morphotype fischeri) CBS 288.86.</title>
        <authorList>
            <consortium name="The Broad Institute Genomics Platform"/>
            <person name="Cuomo C.A."/>
            <person name="White T.C."/>
            <person name="Graser Y."/>
            <person name="Martinez-Rossi N."/>
            <person name="Heitman J."/>
            <person name="Young S.K."/>
            <person name="Zeng Q."/>
            <person name="Gargeya S."/>
            <person name="Abouelleil A."/>
            <person name="Alvarado L."/>
            <person name="Chapman S.B."/>
            <person name="Gainer-Dewar J."/>
            <person name="Goldberg J."/>
            <person name="Griggs A."/>
            <person name="Gujja S."/>
            <person name="Hansen M."/>
            <person name="Howarth C."/>
            <person name="Imamovic A."/>
            <person name="Larimer J."/>
            <person name="Martinez D."/>
            <person name="Murphy C."/>
            <person name="Pearson M.D."/>
            <person name="Persinoti G."/>
            <person name="Poon T."/>
            <person name="Priest M."/>
            <person name="Roberts A.D."/>
            <person name="Saif S."/>
            <person name="Shea T.D."/>
            <person name="Sykes S.N."/>
            <person name="Wortman J."/>
            <person name="Nusbaum C."/>
            <person name="Birren B."/>
        </authorList>
    </citation>
    <scope>NUCLEOTIDE SEQUENCE [LARGE SCALE GENOMIC DNA]</scope>
    <source>
        <strain evidence="1">CBS 288.86</strain>
    </source>
</reference>
<dbReference type="Proteomes" id="UP000023758">
    <property type="component" value="Unassembled WGS sequence"/>
</dbReference>
<dbReference type="HOGENOM" id="CLU_183924_2_0_1"/>
<dbReference type="AlphaFoldDB" id="A0A022W6K7"/>
<dbReference type="EMBL" id="KK207796">
    <property type="protein sequence ID" value="EZF54055.1"/>
    <property type="molecule type" value="Genomic_DNA"/>
</dbReference>
<sequence length="61" mass="6588">MAPKQRVISHPSRGEPRGTVSTVYSELTSSENATVVRSVLIFGAAVAFLQSPFSEWLLPAL</sequence>
<evidence type="ECO:0000313" key="1">
    <source>
        <dbReference type="EMBL" id="EZF54055.1"/>
    </source>
</evidence>
<dbReference type="OrthoDB" id="5403997at2759"/>
<organism evidence="1">
    <name type="scientific">Trichophyton rubrum CBS 288.86</name>
    <dbReference type="NCBI Taxonomy" id="1215330"/>
    <lineage>
        <taxon>Eukaryota</taxon>
        <taxon>Fungi</taxon>
        <taxon>Dikarya</taxon>
        <taxon>Ascomycota</taxon>
        <taxon>Pezizomycotina</taxon>
        <taxon>Eurotiomycetes</taxon>
        <taxon>Eurotiomycetidae</taxon>
        <taxon>Onygenales</taxon>
        <taxon>Arthrodermataceae</taxon>
        <taxon>Trichophyton</taxon>
    </lineage>
</organism>
<proteinExistence type="predicted"/>
<name>A0A022W6K7_TRIRU</name>
<evidence type="ECO:0008006" key="2">
    <source>
        <dbReference type="Google" id="ProtNLM"/>
    </source>
</evidence>
<accession>A0A022W6K7</accession>